<reference evidence="2" key="1">
    <citation type="journal article" date="2020" name="Stud. Mycol.">
        <title>101 Dothideomycetes genomes: a test case for predicting lifestyles and emergence of pathogens.</title>
        <authorList>
            <person name="Haridas S."/>
            <person name="Albert R."/>
            <person name="Binder M."/>
            <person name="Bloem J."/>
            <person name="Labutti K."/>
            <person name="Salamov A."/>
            <person name="Andreopoulos B."/>
            <person name="Baker S."/>
            <person name="Barry K."/>
            <person name="Bills G."/>
            <person name="Bluhm B."/>
            <person name="Cannon C."/>
            <person name="Castanera R."/>
            <person name="Culley D."/>
            <person name="Daum C."/>
            <person name="Ezra D."/>
            <person name="Gonzalez J."/>
            <person name="Henrissat B."/>
            <person name="Kuo A."/>
            <person name="Liang C."/>
            <person name="Lipzen A."/>
            <person name="Lutzoni F."/>
            <person name="Magnuson J."/>
            <person name="Mondo S."/>
            <person name="Nolan M."/>
            <person name="Ohm R."/>
            <person name="Pangilinan J."/>
            <person name="Park H.-J."/>
            <person name="Ramirez L."/>
            <person name="Alfaro M."/>
            <person name="Sun H."/>
            <person name="Tritt A."/>
            <person name="Yoshinaga Y."/>
            <person name="Zwiers L.-H."/>
            <person name="Turgeon B."/>
            <person name="Goodwin S."/>
            <person name="Spatafora J."/>
            <person name="Crous P."/>
            <person name="Grigoriev I."/>
        </authorList>
    </citation>
    <scope>NUCLEOTIDE SEQUENCE</scope>
    <source>
        <strain evidence="2">CBS 269.34</strain>
    </source>
</reference>
<dbReference type="AlphaFoldDB" id="A0A6A6QPS4"/>
<dbReference type="SUPFAM" id="SSF53254">
    <property type="entry name" value="Phosphoglycerate mutase-like"/>
    <property type="match status" value="1"/>
</dbReference>
<name>A0A6A6QPS4_9PEZI</name>
<sequence length="364" mass="40516">MIRQVSTPQCAATLRDSRVEFFGSGGIHGPIKSSYLARFDPRQRLPDLTHSTNLGTGTQQPPLPPQTYLQDDCPQSDAYHIYVLDKMPPQHLTLIRHAQGFHNLCEANHQLRDPRLTELGEQQCRELATKIPNITSFDLIVASPIKRTIYTALYTFAALFKQRPDLRIIALPDLQETSALPCDTGSDIPDLIEEFKDHPVDFSLLFDGWNEKTTAPYAPVPGLILARAKRAREWLAKREEKEVAVVTHGGFLHFFTGDWTDHSIFTGTGWANCEYRVYSLDTSTPAKTADAALVETSESRLRRKGHEIPLTEAEQRNLADAATSNWITNGFLKAKLPPTNGATEGGDLERVVSQEGAKQVSAQA</sequence>
<evidence type="ECO:0000313" key="3">
    <source>
        <dbReference type="Proteomes" id="UP000799750"/>
    </source>
</evidence>
<dbReference type="CDD" id="cd07067">
    <property type="entry name" value="HP_PGM_like"/>
    <property type="match status" value="1"/>
</dbReference>
<keyword evidence="3" id="KW-1185">Reference proteome</keyword>
<proteinExistence type="predicted"/>
<evidence type="ECO:0000256" key="1">
    <source>
        <dbReference type="SAM" id="MobiDB-lite"/>
    </source>
</evidence>
<protein>
    <submittedName>
        <fullName evidence="2">PGAM-domain-containing protein</fullName>
    </submittedName>
</protein>
<dbReference type="Gene3D" id="3.40.50.1240">
    <property type="entry name" value="Phosphoglycerate mutase-like"/>
    <property type="match status" value="1"/>
</dbReference>
<dbReference type="Proteomes" id="UP000799750">
    <property type="component" value="Unassembled WGS sequence"/>
</dbReference>
<dbReference type="EMBL" id="MU004190">
    <property type="protein sequence ID" value="KAF2494405.1"/>
    <property type="molecule type" value="Genomic_DNA"/>
</dbReference>
<dbReference type="InterPro" id="IPR050275">
    <property type="entry name" value="PGM_Phosphatase"/>
</dbReference>
<dbReference type="GO" id="GO:0005737">
    <property type="term" value="C:cytoplasm"/>
    <property type="evidence" value="ECO:0007669"/>
    <property type="project" value="TreeGrafter"/>
</dbReference>
<dbReference type="InterPro" id="IPR013078">
    <property type="entry name" value="His_Pase_superF_clade-1"/>
</dbReference>
<dbReference type="SMART" id="SM00855">
    <property type="entry name" value="PGAM"/>
    <property type="match status" value="1"/>
</dbReference>
<feature type="region of interest" description="Disordered" evidence="1">
    <location>
        <begin position="338"/>
        <end position="364"/>
    </location>
</feature>
<dbReference type="PANTHER" id="PTHR48100:SF54">
    <property type="entry name" value="PHOSPHATASE SPAC5H10.03-RELATED"/>
    <property type="match status" value="1"/>
</dbReference>
<accession>A0A6A6QPS4</accession>
<organism evidence="2 3">
    <name type="scientific">Lophium mytilinum</name>
    <dbReference type="NCBI Taxonomy" id="390894"/>
    <lineage>
        <taxon>Eukaryota</taxon>
        <taxon>Fungi</taxon>
        <taxon>Dikarya</taxon>
        <taxon>Ascomycota</taxon>
        <taxon>Pezizomycotina</taxon>
        <taxon>Dothideomycetes</taxon>
        <taxon>Pleosporomycetidae</taxon>
        <taxon>Mytilinidiales</taxon>
        <taxon>Mytilinidiaceae</taxon>
        <taxon>Lophium</taxon>
    </lineage>
</organism>
<dbReference type="PANTHER" id="PTHR48100">
    <property type="entry name" value="BROAD-SPECIFICITY PHOSPHATASE YOR283W-RELATED"/>
    <property type="match status" value="1"/>
</dbReference>
<evidence type="ECO:0000313" key="2">
    <source>
        <dbReference type="EMBL" id="KAF2494405.1"/>
    </source>
</evidence>
<gene>
    <name evidence="2" type="ORF">BU16DRAFT_527531</name>
</gene>
<dbReference type="OrthoDB" id="496981at2759"/>
<dbReference type="Pfam" id="PF00300">
    <property type="entry name" value="His_Phos_1"/>
    <property type="match status" value="1"/>
</dbReference>
<dbReference type="GO" id="GO:0016791">
    <property type="term" value="F:phosphatase activity"/>
    <property type="evidence" value="ECO:0007669"/>
    <property type="project" value="TreeGrafter"/>
</dbReference>
<dbReference type="InterPro" id="IPR029033">
    <property type="entry name" value="His_PPase_superfam"/>
</dbReference>